<organism evidence="2 4">
    <name type="scientific">Formosa algae</name>
    <dbReference type="NCBI Taxonomy" id="225843"/>
    <lineage>
        <taxon>Bacteria</taxon>
        <taxon>Pseudomonadati</taxon>
        <taxon>Bacteroidota</taxon>
        <taxon>Flavobacteriia</taxon>
        <taxon>Flavobacteriales</taxon>
        <taxon>Flavobacteriaceae</taxon>
        <taxon>Formosa</taxon>
    </lineage>
</organism>
<dbReference type="OrthoDB" id="837585at2"/>
<accession>A0A9X1CBV1</accession>
<evidence type="ECO:0008006" key="6">
    <source>
        <dbReference type="Google" id="ProtNLM"/>
    </source>
</evidence>
<dbReference type="Proteomes" id="UP001138672">
    <property type="component" value="Unassembled WGS sequence"/>
</dbReference>
<comment type="caution">
    <text evidence="2">The sequence shown here is derived from an EMBL/GenBank/DDBJ whole genome shotgun (WGS) entry which is preliminary data.</text>
</comment>
<dbReference type="EMBL" id="JAUSUU010000003">
    <property type="protein sequence ID" value="MDQ0334904.1"/>
    <property type="molecule type" value="Genomic_DNA"/>
</dbReference>
<dbReference type="InterPro" id="IPR034660">
    <property type="entry name" value="DinB/YfiT-like"/>
</dbReference>
<dbReference type="Gene3D" id="1.20.120.450">
    <property type="entry name" value="dinb family like domain"/>
    <property type="match status" value="1"/>
</dbReference>
<evidence type="ECO:0000256" key="1">
    <source>
        <dbReference type="SAM" id="SignalP"/>
    </source>
</evidence>
<sequence>MKIILTLLTIVLSMSVTAQDSESLPYHQIPVQPDSYTAGTVVSRMIDGLGFRFYWATEGLTPNDLDFKLKEDARPILDVMSHVYSMSAIIRDAALQVPHIRETFKKPLSYMDLRRLTLQNYKIASDIFKKADHLESFNIVFKGSDSNRVVPFWNAINGPIEDSVWHCGQIATSRRNSGNPINPKINHFTGTVSE</sequence>
<dbReference type="EMBL" id="JAGGJQ010000003">
    <property type="protein sequence ID" value="MBP1839600.1"/>
    <property type="molecule type" value="Genomic_DNA"/>
</dbReference>
<evidence type="ECO:0000313" key="3">
    <source>
        <dbReference type="EMBL" id="MDQ0334904.1"/>
    </source>
</evidence>
<dbReference type="Proteomes" id="UP001231587">
    <property type="component" value="Unassembled WGS sequence"/>
</dbReference>
<gene>
    <name evidence="2" type="ORF">J2Z56_001511</name>
    <name evidence="3" type="ORF">J2Z57_001337</name>
</gene>
<protein>
    <recommendedName>
        <fullName evidence="6">DinB-like domain-containing protein</fullName>
    </recommendedName>
</protein>
<keyword evidence="1" id="KW-0732">Signal</keyword>
<proteinExistence type="predicted"/>
<evidence type="ECO:0000313" key="2">
    <source>
        <dbReference type="EMBL" id="MBP1839600.1"/>
    </source>
</evidence>
<feature type="chain" id="PRO_5040922021" description="DinB-like domain-containing protein" evidence="1">
    <location>
        <begin position="19"/>
        <end position="194"/>
    </location>
</feature>
<dbReference type="AlphaFoldDB" id="A0A9X1CBV1"/>
<name>A0A9X1CBV1_9FLAO</name>
<reference evidence="2" key="1">
    <citation type="submission" date="2021-03" db="EMBL/GenBank/DDBJ databases">
        <title>Genomic Encyclopedia of Type Strains, Phase IV (KMG-IV): sequencing the most valuable type-strain genomes for metagenomic binning, comparative biology and taxonomic classification.</title>
        <authorList>
            <person name="Goeker M."/>
        </authorList>
    </citation>
    <scope>NUCLEOTIDE SEQUENCE</scope>
    <source>
        <strain evidence="2">DSM 15523</strain>
        <strain evidence="3 5">DSM 16476</strain>
    </source>
</reference>
<evidence type="ECO:0000313" key="4">
    <source>
        <dbReference type="Proteomes" id="UP001138672"/>
    </source>
</evidence>
<dbReference type="SUPFAM" id="SSF109854">
    <property type="entry name" value="DinB/YfiT-like putative metalloenzymes"/>
    <property type="match status" value="1"/>
</dbReference>
<dbReference type="RefSeq" id="WP_057781395.1">
    <property type="nucleotide sequence ID" value="NZ_JAGGJQ010000003.1"/>
</dbReference>
<evidence type="ECO:0000313" key="5">
    <source>
        <dbReference type="Proteomes" id="UP001231587"/>
    </source>
</evidence>
<feature type="signal peptide" evidence="1">
    <location>
        <begin position="1"/>
        <end position="18"/>
    </location>
</feature>
<keyword evidence="5" id="KW-1185">Reference proteome</keyword>